<comment type="caution">
    <text evidence="1">The sequence shown here is derived from an EMBL/GenBank/DDBJ whole genome shotgun (WGS) entry which is preliminary data.</text>
</comment>
<reference evidence="1" key="1">
    <citation type="submission" date="2020-10" db="EMBL/GenBank/DDBJ databases">
        <authorList>
            <person name="Gilroy R."/>
        </authorList>
    </citation>
    <scope>NUCLEOTIDE SEQUENCE</scope>
    <source>
        <strain evidence="1">CHK199-13235</strain>
    </source>
</reference>
<dbReference type="EMBL" id="DVJP01000042">
    <property type="protein sequence ID" value="HIS76461.1"/>
    <property type="molecule type" value="Genomic_DNA"/>
</dbReference>
<proteinExistence type="predicted"/>
<gene>
    <name evidence="1" type="ORF">IAB51_06560</name>
</gene>
<name>A0A9D1JZP0_9FIRM</name>
<organism evidence="1 2">
    <name type="scientific">Candidatus Merdivicinus excrementipullorum</name>
    <dbReference type="NCBI Taxonomy" id="2840867"/>
    <lineage>
        <taxon>Bacteria</taxon>
        <taxon>Bacillati</taxon>
        <taxon>Bacillota</taxon>
        <taxon>Clostridia</taxon>
        <taxon>Eubacteriales</taxon>
        <taxon>Oscillospiraceae</taxon>
        <taxon>Oscillospiraceae incertae sedis</taxon>
        <taxon>Candidatus Merdivicinus</taxon>
    </lineage>
</organism>
<reference evidence="1" key="2">
    <citation type="journal article" date="2021" name="PeerJ">
        <title>Extensive microbial diversity within the chicken gut microbiome revealed by metagenomics and culture.</title>
        <authorList>
            <person name="Gilroy R."/>
            <person name="Ravi A."/>
            <person name="Getino M."/>
            <person name="Pursley I."/>
            <person name="Horton D.L."/>
            <person name="Alikhan N.F."/>
            <person name="Baker D."/>
            <person name="Gharbi K."/>
            <person name="Hall N."/>
            <person name="Watson M."/>
            <person name="Adriaenssens E.M."/>
            <person name="Foster-Nyarko E."/>
            <person name="Jarju S."/>
            <person name="Secka A."/>
            <person name="Antonio M."/>
            <person name="Oren A."/>
            <person name="Chaudhuri R.R."/>
            <person name="La Ragione R."/>
            <person name="Hildebrand F."/>
            <person name="Pallen M.J."/>
        </authorList>
    </citation>
    <scope>NUCLEOTIDE SEQUENCE</scope>
    <source>
        <strain evidence="1">CHK199-13235</strain>
    </source>
</reference>
<protein>
    <submittedName>
        <fullName evidence="1">Uncharacterized protein</fullName>
    </submittedName>
</protein>
<dbReference type="AlphaFoldDB" id="A0A9D1JZP0"/>
<sequence length="111" mass="12698">MADFSKYTDMPLAANAADFAMEEYDPENPVMPECPFVTSFFQEGSFCDECYSRAYEARKQLLDLLSVVNSEILSAQTENQLDRTIQPFMEMAEYMAMKMFEAGWKAAKAEK</sequence>
<evidence type="ECO:0000313" key="2">
    <source>
        <dbReference type="Proteomes" id="UP000824002"/>
    </source>
</evidence>
<accession>A0A9D1JZP0</accession>
<evidence type="ECO:0000313" key="1">
    <source>
        <dbReference type="EMBL" id="HIS76461.1"/>
    </source>
</evidence>
<dbReference type="Proteomes" id="UP000824002">
    <property type="component" value="Unassembled WGS sequence"/>
</dbReference>